<dbReference type="Pfam" id="PF03575">
    <property type="entry name" value="Peptidase_S51"/>
    <property type="match status" value="1"/>
</dbReference>
<dbReference type="CDD" id="cd03129">
    <property type="entry name" value="GAT1_Peptidase_E_like"/>
    <property type="match status" value="1"/>
</dbReference>
<dbReference type="AlphaFoldDB" id="A0A7W1XDI3"/>
<dbReference type="InterPro" id="IPR005320">
    <property type="entry name" value="Peptidase_S51"/>
</dbReference>
<sequence>MNQILILIGGGRHNTSELDSVNAAIAPILRGKERMLIIPFAAEPQKVEKWFDQVKNHYSLLGVKEFELMKEDNTRNMKQQIDSAHILFLTGGRPDRLLDQIHHLKLLSVFQAFTGTIIGFSKGALALCEQCLITKDDDFPETLVRRGLGLFPEMVEVHYKPQIDSELIPLAKVQPIYAIPDGSALIVKGTAIQVVSNVVLFDLRKRKKGDRY</sequence>
<name>A0A7W1XDI3_9BACL</name>
<keyword evidence="2" id="KW-0645">Protease</keyword>
<keyword evidence="4" id="KW-0720">Serine protease</keyword>
<dbReference type="InterPro" id="IPR029062">
    <property type="entry name" value="Class_I_gatase-like"/>
</dbReference>
<evidence type="ECO:0000256" key="1">
    <source>
        <dbReference type="ARBA" id="ARBA00006534"/>
    </source>
</evidence>
<gene>
    <name evidence="5" type="ORF">H1164_17195</name>
</gene>
<dbReference type="Gene3D" id="3.40.50.880">
    <property type="match status" value="1"/>
</dbReference>
<protein>
    <submittedName>
        <fullName evidence="5">Type 1 glutamine amidotransferase-like domain-containing protein</fullName>
    </submittedName>
</protein>
<comment type="similarity">
    <text evidence="1">Belongs to the peptidase S51 family.</text>
</comment>
<dbReference type="GO" id="GO:0008236">
    <property type="term" value="F:serine-type peptidase activity"/>
    <property type="evidence" value="ECO:0007669"/>
    <property type="project" value="UniProtKB-KW"/>
</dbReference>
<organism evidence="5 6">
    <name type="scientific">Thermoactinomyces daqus</name>
    <dbReference type="NCBI Taxonomy" id="1329516"/>
    <lineage>
        <taxon>Bacteria</taxon>
        <taxon>Bacillati</taxon>
        <taxon>Bacillota</taxon>
        <taxon>Bacilli</taxon>
        <taxon>Bacillales</taxon>
        <taxon>Thermoactinomycetaceae</taxon>
        <taxon>Thermoactinomyces</taxon>
    </lineage>
</organism>
<keyword evidence="6" id="KW-1185">Reference proteome</keyword>
<evidence type="ECO:0000313" key="6">
    <source>
        <dbReference type="Proteomes" id="UP000530514"/>
    </source>
</evidence>
<comment type="caution">
    <text evidence="5">The sequence shown here is derived from an EMBL/GenBank/DDBJ whole genome shotgun (WGS) entry which is preliminary data.</text>
</comment>
<dbReference type="EMBL" id="JACEIP010000046">
    <property type="protein sequence ID" value="MBA4544567.1"/>
    <property type="molecule type" value="Genomic_DNA"/>
</dbReference>
<dbReference type="GO" id="GO:0006508">
    <property type="term" value="P:proteolysis"/>
    <property type="evidence" value="ECO:0007669"/>
    <property type="project" value="UniProtKB-KW"/>
</dbReference>
<accession>A0A7W1XDI3</accession>
<keyword evidence="5" id="KW-0315">Glutamine amidotransferase</keyword>
<evidence type="ECO:0000256" key="3">
    <source>
        <dbReference type="ARBA" id="ARBA00022801"/>
    </source>
</evidence>
<dbReference type="Proteomes" id="UP000530514">
    <property type="component" value="Unassembled WGS sequence"/>
</dbReference>
<evidence type="ECO:0000256" key="4">
    <source>
        <dbReference type="ARBA" id="ARBA00022825"/>
    </source>
</evidence>
<dbReference type="RefSeq" id="WP_052154247.1">
    <property type="nucleotide sequence ID" value="NZ_JACEIP010000046.1"/>
</dbReference>
<dbReference type="GO" id="GO:0016740">
    <property type="term" value="F:transferase activity"/>
    <property type="evidence" value="ECO:0007669"/>
    <property type="project" value="UniProtKB-KW"/>
</dbReference>
<evidence type="ECO:0000256" key="2">
    <source>
        <dbReference type="ARBA" id="ARBA00022670"/>
    </source>
</evidence>
<evidence type="ECO:0000313" key="5">
    <source>
        <dbReference type="EMBL" id="MBA4544567.1"/>
    </source>
</evidence>
<keyword evidence="3" id="KW-0378">Hydrolase</keyword>
<reference evidence="5 6" key="1">
    <citation type="submission" date="2020-07" db="EMBL/GenBank/DDBJ databases">
        <authorList>
            <person name="Feng H."/>
        </authorList>
    </citation>
    <scope>NUCLEOTIDE SEQUENCE [LARGE SCALE GENOMIC DNA]</scope>
    <source>
        <strain evidence="6">s-11</strain>
    </source>
</reference>
<dbReference type="OrthoDB" id="384634at2"/>
<keyword evidence="5" id="KW-0808">Transferase</keyword>
<proteinExistence type="inferred from homology"/>
<dbReference type="SUPFAM" id="SSF52317">
    <property type="entry name" value="Class I glutamine amidotransferase-like"/>
    <property type="match status" value="1"/>
</dbReference>